<evidence type="ECO:0000256" key="2">
    <source>
        <dbReference type="ARBA" id="ARBA00022448"/>
    </source>
</evidence>
<gene>
    <name evidence="10" type="ORF">GA0070606_3817</name>
</gene>
<evidence type="ECO:0000256" key="7">
    <source>
        <dbReference type="SAM" id="MobiDB-lite"/>
    </source>
</evidence>
<feature type="transmembrane region" description="Helical" evidence="8">
    <location>
        <begin position="284"/>
        <end position="317"/>
    </location>
</feature>
<dbReference type="SUPFAM" id="SSF103473">
    <property type="entry name" value="MFS general substrate transporter"/>
    <property type="match status" value="1"/>
</dbReference>
<keyword evidence="11" id="KW-1185">Reference proteome</keyword>
<keyword evidence="3" id="KW-1003">Cell membrane</keyword>
<feature type="transmembrane region" description="Helical" evidence="8">
    <location>
        <begin position="52"/>
        <end position="73"/>
    </location>
</feature>
<dbReference type="PANTHER" id="PTHR23517:SF2">
    <property type="entry name" value="MULTIDRUG RESISTANCE PROTEIN MDTH"/>
    <property type="match status" value="1"/>
</dbReference>
<evidence type="ECO:0000256" key="4">
    <source>
        <dbReference type="ARBA" id="ARBA00022692"/>
    </source>
</evidence>
<dbReference type="EMBL" id="FMHZ01000002">
    <property type="protein sequence ID" value="SCL63568.1"/>
    <property type="molecule type" value="Genomic_DNA"/>
</dbReference>
<feature type="region of interest" description="Disordered" evidence="7">
    <location>
        <begin position="420"/>
        <end position="481"/>
    </location>
</feature>
<feature type="transmembrane region" description="Helical" evidence="8">
    <location>
        <begin position="166"/>
        <end position="186"/>
    </location>
</feature>
<feature type="compositionally biased region" description="Basic and acidic residues" evidence="7">
    <location>
        <begin position="463"/>
        <end position="481"/>
    </location>
</feature>
<keyword evidence="6 8" id="KW-0472">Membrane</keyword>
<dbReference type="InterPro" id="IPR020846">
    <property type="entry name" value="MFS_dom"/>
</dbReference>
<evidence type="ECO:0000313" key="10">
    <source>
        <dbReference type="EMBL" id="SCL63568.1"/>
    </source>
</evidence>
<evidence type="ECO:0000256" key="3">
    <source>
        <dbReference type="ARBA" id="ARBA00022475"/>
    </source>
</evidence>
<reference evidence="11" key="1">
    <citation type="submission" date="2016-06" db="EMBL/GenBank/DDBJ databases">
        <authorList>
            <person name="Varghese N."/>
            <person name="Submissions Spin"/>
        </authorList>
    </citation>
    <scope>NUCLEOTIDE SEQUENCE [LARGE SCALE GENOMIC DNA]</scope>
    <source>
        <strain evidence="11">DSM 43903</strain>
    </source>
</reference>
<keyword evidence="2" id="KW-0813">Transport</keyword>
<feature type="transmembrane region" description="Helical" evidence="8">
    <location>
        <begin position="373"/>
        <end position="390"/>
    </location>
</feature>
<proteinExistence type="predicted"/>
<evidence type="ECO:0000256" key="5">
    <source>
        <dbReference type="ARBA" id="ARBA00022989"/>
    </source>
</evidence>
<dbReference type="PROSITE" id="PS00216">
    <property type="entry name" value="SUGAR_TRANSPORT_1"/>
    <property type="match status" value="1"/>
</dbReference>
<evidence type="ECO:0000313" key="11">
    <source>
        <dbReference type="Proteomes" id="UP000199001"/>
    </source>
</evidence>
<organism evidence="10 11">
    <name type="scientific">Micromonospora citrea</name>
    <dbReference type="NCBI Taxonomy" id="47855"/>
    <lineage>
        <taxon>Bacteria</taxon>
        <taxon>Bacillati</taxon>
        <taxon>Actinomycetota</taxon>
        <taxon>Actinomycetes</taxon>
        <taxon>Micromonosporales</taxon>
        <taxon>Micromonosporaceae</taxon>
        <taxon>Micromonospora</taxon>
    </lineage>
</organism>
<feature type="transmembrane region" description="Helical" evidence="8">
    <location>
        <begin position="140"/>
        <end position="160"/>
    </location>
</feature>
<protein>
    <submittedName>
        <fullName evidence="10">Predicted arabinose efflux permease, MFS family</fullName>
    </submittedName>
</protein>
<dbReference type="InterPro" id="IPR050171">
    <property type="entry name" value="MFS_Transporters"/>
</dbReference>
<dbReference type="Gene3D" id="1.20.1250.20">
    <property type="entry name" value="MFS general substrate transporter like domains"/>
    <property type="match status" value="1"/>
</dbReference>
<evidence type="ECO:0000256" key="1">
    <source>
        <dbReference type="ARBA" id="ARBA00004651"/>
    </source>
</evidence>
<sequence length="481" mass="50074">MRGWFRETTGGLPVAFWYLWAGTLINRLGSFVLIFLAIYLTQERGFSASQAGLVIGLWGVGGAVGTTVGGTLADRWGRRPTLLTAHLGAAVMMLSLGFAEELWAVALGALLLGTFAEAARPAFGAMMIDVVPEKDRLRAFSLNYWAINLGFACAAVLAGLAAEAGYLLLFVVDATTTVITALIIFVKVRETRQPSAAARHKGAGAPAGALRTILTDRVFLGFVVLNLFGALVFLQHISMLPIAMGEDGLSPATYGSVIALNGVLIVAGQLFVPRLIKGRSRSHVLALASVVMGVGFGLTAFADAAWLYGLTVLIWTVGEMLNSPSNATLIAELSPGELRGRYQGVFSLSWQVAGAVAPVLGGLVREQAGNTQLWLGCAAIGALMAIAHLVSGPARERRAVALRGATGTVVPVTAIQPPAPEAAEAAATAPAEPVTPGRDADGRVVLGDVPGRGQPAEPVTPGRDADRSGGPRREAEPTSAR</sequence>
<feature type="transmembrane region" description="Helical" evidence="8">
    <location>
        <begin position="102"/>
        <end position="119"/>
    </location>
</feature>
<evidence type="ECO:0000256" key="8">
    <source>
        <dbReference type="SAM" id="Phobius"/>
    </source>
</evidence>
<dbReference type="InterPro" id="IPR036259">
    <property type="entry name" value="MFS_trans_sf"/>
</dbReference>
<dbReference type="PROSITE" id="PS50850">
    <property type="entry name" value="MFS"/>
    <property type="match status" value="1"/>
</dbReference>
<feature type="transmembrane region" description="Helical" evidence="8">
    <location>
        <begin position="252"/>
        <end position="272"/>
    </location>
</feature>
<dbReference type="GO" id="GO:0022857">
    <property type="term" value="F:transmembrane transporter activity"/>
    <property type="evidence" value="ECO:0007669"/>
    <property type="project" value="InterPro"/>
</dbReference>
<keyword evidence="4 8" id="KW-0812">Transmembrane</keyword>
<dbReference type="Pfam" id="PF07690">
    <property type="entry name" value="MFS_1"/>
    <property type="match status" value="1"/>
</dbReference>
<feature type="domain" description="Major facilitator superfamily (MFS) profile" evidence="9">
    <location>
        <begin position="15"/>
        <end position="396"/>
    </location>
</feature>
<feature type="compositionally biased region" description="Low complexity" evidence="7">
    <location>
        <begin position="421"/>
        <end position="432"/>
    </location>
</feature>
<feature type="transmembrane region" description="Helical" evidence="8">
    <location>
        <begin position="15"/>
        <end position="40"/>
    </location>
</feature>
<dbReference type="CDD" id="cd17329">
    <property type="entry name" value="MFS_MdtH_MDR_like"/>
    <property type="match status" value="1"/>
</dbReference>
<evidence type="ECO:0000259" key="9">
    <source>
        <dbReference type="PROSITE" id="PS50850"/>
    </source>
</evidence>
<evidence type="ECO:0000256" key="6">
    <source>
        <dbReference type="ARBA" id="ARBA00023136"/>
    </source>
</evidence>
<dbReference type="InterPro" id="IPR005829">
    <property type="entry name" value="Sugar_transporter_CS"/>
</dbReference>
<comment type="subcellular location">
    <subcellularLocation>
        <location evidence="1">Cell membrane</location>
        <topology evidence="1">Multi-pass membrane protein</topology>
    </subcellularLocation>
</comment>
<name>A0A1C6VB87_9ACTN</name>
<dbReference type="GO" id="GO:0005886">
    <property type="term" value="C:plasma membrane"/>
    <property type="evidence" value="ECO:0007669"/>
    <property type="project" value="UniProtKB-SubCell"/>
</dbReference>
<accession>A0A1C6VB87</accession>
<dbReference type="STRING" id="47855.GA0070606_3817"/>
<keyword evidence="5 8" id="KW-1133">Transmembrane helix</keyword>
<dbReference type="AlphaFoldDB" id="A0A1C6VB87"/>
<feature type="transmembrane region" description="Helical" evidence="8">
    <location>
        <begin position="218"/>
        <end position="240"/>
    </location>
</feature>
<dbReference type="Proteomes" id="UP000199001">
    <property type="component" value="Unassembled WGS sequence"/>
</dbReference>
<dbReference type="InterPro" id="IPR011701">
    <property type="entry name" value="MFS"/>
</dbReference>
<dbReference type="PANTHER" id="PTHR23517">
    <property type="entry name" value="RESISTANCE PROTEIN MDTM, PUTATIVE-RELATED-RELATED"/>
    <property type="match status" value="1"/>
</dbReference>